<keyword evidence="8" id="KW-1185">Reference proteome</keyword>
<feature type="transmembrane region" description="Helical" evidence="5">
    <location>
        <begin position="28"/>
        <end position="47"/>
    </location>
</feature>
<evidence type="ECO:0000256" key="3">
    <source>
        <dbReference type="ARBA" id="ARBA00022989"/>
    </source>
</evidence>
<evidence type="ECO:0000256" key="1">
    <source>
        <dbReference type="ARBA" id="ARBA00004141"/>
    </source>
</evidence>
<evidence type="ECO:0000313" key="8">
    <source>
        <dbReference type="Proteomes" id="UP000010824"/>
    </source>
</evidence>
<dbReference type="AlphaFoldDB" id="L0HBL3"/>
<dbReference type="Proteomes" id="UP000010824">
    <property type="component" value="Chromosome"/>
</dbReference>
<name>L0HBL3_METFS</name>
<reference evidence="7 8" key="2">
    <citation type="journal article" date="2014" name="Genome Announc.">
        <title>Complete Genome Sequence of Methanoregula formicica SMSPT, a Mesophilic Hydrogenotrophic Methanogen Isolated from a Methanogenic Upflow Anaerobic Sludge Blanket Reactor.</title>
        <authorList>
            <person name="Yamamoto K."/>
            <person name="Tamaki H."/>
            <person name="Cadillo-Quiroz H."/>
            <person name="Imachi H."/>
            <person name="Kyrpides N."/>
            <person name="Woyke T."/>
            <person name="Goodwin L."/>
            <person name="Zinder S.H."/>
            <person name="Kamagata Y."/>
            <person name="Liu W.T."/>
        </authorList>
    </citation>
    <scope>NUCLEOTIDE SEQUENCE [LARGE SCALE GENOMIC DNA]</scope>
    <source>
        <strain evidence="8">DSM 22288 / NBRC 105244 / SMSP</strain>
    </source>
</reference>
<dbReference type="InParanoid" id="L0HBL3"/>
<keyword evidence="2 5" id="KW-0812">Transmembrane</keyword>
<feature type="transmembrane region" description="Helical" evidence="5">
    <location>
        <begin position="169"/>
        <end position="188"/>
    </location>
</feature>
<dbReference type="EMBL" id="CP003167">
    <property type="protein sequence ID" value="AGB01176.1"/>
    <property type="molecule type" value="Genomic_DNA"/>
</dbReference>
<protein>
    <submittedName>
        <fullName evidence="7">Yip1 domain protein</fullName>
    </submittedName>
</protein>
<reference evidence="8" key="1">
    <citation type="submission" date="2011-12" db="EMBL/GenBank/DDBJ databases">
        <title>Complete sequence of Methanoregula formicicum SMSP.</title>
        <authorList>
            <person name="Lucas S."/>
            <person name="Han J."/>
            <person name="Lapidus A."/>
            <person name="Cheng J.-F."/>
            <person name="Goodwin L."/>
            <person name="Pitluck S."/>
            <person name="Peters L."/>
            <person name="Ovchinnikova G."/>
            <person name="Teshima H."/>
            <person name="Detter J.C."/>
            <person name="Han C."/>
            <person name="Tapia R."/>
            <person name="Land M."/>
            <person name="Hauser L."/>
            <person name="Kyrpides N."/>
            <person name="Ivanova N."/>
            <person name="Pagani I."/>
            <person name="Imachi H."/>
            <person name="Tamaki H."/>
            <person name="Sekiguchi Y."/>
            <person name="Kamagata Y."/>
            <person name="Cadillo-Quiroz H."/>
            <person name="Zinder S."/>
            <person name="Liu W.-T."/>
            <person name="Woyke T."/>
        </authorList>
    </citation>
    <scope>NUCLEOTIDE SEQUENCE [LARGE SCALE GENOMIC DNA]</scope>
    <source>
        <strain evidence="8">DSM 22288 / NBRC 105244 / SMSP</strain>
    </source>
</reference>
<dbReference type="GO" id="GO:0016020">
    <property type="term" value="C:membrane"/>
    <property type="evidence" value="ECO:0007669"/>
    <property type="project" value="UniProtKB-SubCell"/>
</dbReference>
<dbReference type="HOGENOM" id="CLU_111437_0_0_2"/>
<accession>L0HBL3</accession>
<dbReference type="KEGG" id="mfo:Metfor_0090"/>
<dbReference type="InterPro" id="IPR006977">
    <property type="entry name" value="Yip1_dom"/>
</dbReference>
<dbReference type="eggNOG" id="arCOG02054">
    <property type="taxonomic scope" value="Archaea"/>
</dbReference>
<organism evidence="7 8">
    <name type="scientific">Methanoregula formicica (strain DSM 22288 / NBRC 105244 / SMSP)</name>
    <dbReference type="NCBI Taxonomy" id="593750"/>
    <lineage>
        <taxon>Archaea</taxon>
        <taxon>Methanobacteriati</taxon>
        <taxon>Methanobacteriota</taxon>
        <taxon>Stenosarchaea group</taxon>
        <taxon>Methanomicrobia</taxon>
        <taxon>Methanomicrobiales</taxon>
        <taxon>Methanoregulaceae</taxon>
        <taxon>Methanoregula</taxon>
    </lineage>
</organism>
<evidence type="ECO:0000256" key="5">
    <source>
        <dbReference type="SAM" id="Phobius"/>
    </source>
</evidence>
<evidence type="ECO:0000259" key="6">
    <source>
        <dbReference type="Pfam" id="PF04893"/>
    </source>
</evidence>
<feature type="transmembrane region" description="Helical" evidence="5">
    <location>
        <begin position="67"/>
        <end position="96"/>
    </location>
</feature>
<keyword evidence="3 5" id="KW-1133">Transmembrane helix</keyword>
<gene>
    <name evidence="7" type="ordered locus">Metfor_0090</name>
</gene>
<feature type="transmembrane region" description="Helical" evidence="5">
    <location>
        <begin position="200"/>
        <end position="220"/>
    </location>
</feature>
<proteinExistence type="predicted"/>
<dbReference type="STRING" id="593750.Metfor_0090"/>
<dbReference type="Pfam" id="PF04893">
    <property type="entry name" value="Yip1"/>
    <property type="match status" value="1"/>
</dbReference>
<comment type="subcellular location">
    <subcellularLocation>
        <location evidence="1">Membrane</location>
        <topology evidence="1">Multi-pass membrane protein</topology>
    </subcellularLocation>
</comment>
<dbReference type="RefSeq" id="WP_015284140.1">
    <property type="nucleotide sequence ID" value="NC_019943.1"/>
</dbReference>
<evidence type="ECO:0000313" key="7">
    <source>
        <dbReference type="EMBL" id="AGB01176.1"/>
    </source>
</evidence>
<dbReference type="GeneID" id="14308763"/>
<keyword evidence="4 5" id="KW-0472">Membrane</keyword>
<evidence type="ECO:0000256" key="2">
    <source>
        <dbReference type="ARBA" id="ARBA00022692"/>
    </source>
</evidence>
<evidence type="ECO:0000256" key="4">
    <source>
        <dbReference type="ARBA" id="ARBA00023136"/>
    </source>
</evidence>
<dbReference type="OrthoDB" id="116519at2157"/>
<feature type="domain" description="Yip1" evidence="6">
    <location>
        <begin position="6"/>
        <end position="216"/>
    </location>
</feature>
<feature type="transmembrane region" description="Helical" evidence="5">
    <location>
        <begin position="108"/>
        <end position="128"/>
    </location>
</feature>
<sequence precursor="true">MTHSIIDILFRPGQFFSGLDTEKERMTLPLLILLAGGITAAAYGYLIGGVTAQMMGGAMAGLDTIVLLSSVIGAFLGVFIFWVIWAALVFGISLVFKGSGSFSGTLLVIGYGYLPQVIGTVITLIAAFEYVPKIVVPKITSSMMQDPAAVQQVTAALMKDPAMVELTQISALVTIVFLLWSANIWIFGIQHARKLAVRDAAICVGIPVIAWIFYMIYTLGVS</sequence>